<dbReference type="AlphaFoldDB" id="A0AAU8PM91"/>
<feature type="region of interest" description="Disordered" evidence="1">
    <location>
        <begin position="1"/>
        <end position="35"/>
    </location>
</feature>
<reference evidence="3" key="1">
    <citation type="journal article" date="2012" name="PLoS Negl. Trop. Dis.">
        <title>Whole genome sequences of three Treponema pallidum ssp. pertenue strains: yaws and syphilis treponemes differ in less than 0.2% of the genome sequence.</title>
        <authorList>
            <person name="Cejkova D."/>
            <person name="Zobanikova M."/>
            <person name="Chen L."/>
            <person name="Pospisilova P."/>
            <person name="Strouhal M."/>
            <person name="Qin X."/>
            <person name="Mikalova L."/>
            <person name="Norris S.J."/>
            <person name="Muzny D.M."/>
            <person name="Gibbs R.A."/>
            <person name="Fulton L.L."/>
            <person name="Sodergren E."/>
            <person name="Weinstock G.M."/>
            <person name="Smajs D."/>
        </authorList>
    </citation>
    <scope>NUCLEOTIDE SEQUENCE [LARGE SCALE GENOMIC DNA]</scope>
    <source>
        <strain evidence="3">Gauthier</strain>
    </source>
</reference>
<sequence>MSGLSNGQYTRVPGVPAHRIRDRAYGTGRPHVRHPLKSTPRHVLCITENTTRVIIQPPGRACCLHYFSIAECEVCSEGFINPVAFSSFL</sequence>
<dbReference type="KEGG" id="tpg:TPEGAU_0798b"/>
<evidence type="ECO:0000313" key="3">
    <source>
        <dbReference type="Proteomes" id="UP000008192"/>
    </source>
</evidence>
<dbReference type="EMBL" id="CP002376">
    <property type="protein sequence ID" value="AEZ60067.1"/>
    <property type="molecule type" value="Genomic_DNA"/>
</dbReference>
<protein>
    <submittedName>
        <fullName evidence="2">Uncharacterized protein</fullName>
    </submittedName>
</protein>
<evidence type="ECO:0000256" key="1">
    <source>
        <dbReference type="SAM" id="MobiDB-lite"/>
    </source>
</evidence>
<evidence type="ECO:0000313" key="2">
    <source>
        <dbReference type="EMBL" id="AEZ60067.1"/>
    </source>
</evidence>
<name>A0AAU8PM91_TREPG</name>
<organism evidence="2 3">
    <name type="scientific">Treponema pallidum subsp. pertenue (strain Gauthier)</name>
    <dbReference type="NCBI Taxonomy" id="491080"/>
    <lineage>
        <taxon>Bacteria</taxon>
        <taxon>Pseudomonadati</taxon>
        <taxon>Spirochaetota</taxon>
        <taxon>Spirochaetia</taxon>
        <taxon>Spirochaetales</taxon>
        <taxon>Treponemataceae</taxon>
        <taxon>Treponema</taxon>
    </lineage>
</organism>
<proteinExistence type="predicted"/>
<accession>A0AAU8PM91</accession>
<gene>
    <name evidence="2" type="ordered locus">TPEGAU_0798b</name>
</gene>
<dbReference type="Proteomes" id="UP000008192">
    <property type="component" value="Chromosome"/>
</dbReference>